<dbReference type="GO" id="GO:0016491">
    <property type="term" value="F:oxidoreductase activity"/>
    <property type="evidence" value="ECO:0007669"/>
    <property type="project" value="InterPro"/>
</dbReference>
<dbReference type="InterPro" id="IPR037165">
    <property type="entry name" value="AldOxase/xan_DH_Mopterin-bd_sf"/>
</dbReference>
<evidence type="ECO:0000313" key="1">
    <source>
        <dbReference type="EMBL" id="SHK38003.1"/>
    </source>
</evidence>
<dbReference type="STRING" id="1848.SAMN05443637_105245"/>
<dbReference type="Proteomes" id="UP000184363">
    <property type="component" value="Unassembled WGS sequence"/>
</dbReference>
<dbReference type="RefSeq" id="WP_073456553.1">
    <property type="nucleotide sequence ID" value="NZ_FRAP01000005.1"/>
</dbReference>
<dbReference type="EMBL" id="FRAP01000005">
    <property type="protein sequence ID" value="SHK38003.1"/>
    <property type="molecule type" value="Genomic_DNA"/>
</dbReference>
<evidence type="ECO:0000313" key="2">
    <source>
        <dbReference type="Proteomes" id="UP000184363"/>
    </source>
</evidence>
<accession>A0A1M6RZW5</accession>
<organism evidence="1 2">
    <name type="scientific">Pseudonocardia thermophila</name>
    <dbReference type="NCBI Taxonomy" id="1848"/>
    <lineage>
        <taxon>Bacteria</taxon>
        <taxon>Bacillati</taxon>
        <taxon>Actinomycetota</taxon>
        <taxon>Actinomycetes</taxon>
        <taxon>Pseudonocardiales</taxon>
        <taxon>Pseudonocardiaceae</taxon>
        <taxon>Pseudonocardia</taxon>
    </lineage>
</organism>
<gene>
    <name evidence="1" type="ORF">SAMN05443637_105245</name>
</gene>
<name>A0A1M6RZW5_PSETH</name>
<dbReference type="AlphaFoldDB" id="A0A1M6RZW5"/>
<protein>
    <submittedName>
        <fullName evidence="1">Uncharacterized protein</fullName>
    </submittedName>
</protein>
<reference evidence="1 2" key="1">
    <citation type="submission" date="2016-11" db="EMBL/GenBank/DDBJ databases">
        <authorList>
            <person name="Jaros S."/>
            <person name="Januszkiewicz K."/>
            <person name="Wedrychowicz H."/>
        </authorList>
    </citation>
    <scope>NUCLEOTIDE SEQUENCE [LARGE SCALE GENOMIC DNA]</scope>
    <source>
        <strain evidence="1 2">DSM 43832</strain>
    </source>
</reference>
<keyword evidence="2" id="KW-1185">Reference proteome</keyword>
<dbReference type="Gene3D" id="3.30.365.10">
    <property type="entry name" value="Aldehyde oxidase/xanthine dehydrogenase, molybdopterin binding domain"/>
    <property type="match status" value="1"/>
</dbReference>
<sequence length="106" mass="11124">MPMRVAALLEQVAYSPYGQPITATYLDYLLPLSEDVPDVAQEHLETPSELIPGGFQGLGESGIIPPPAAIANAVAAAVPEIADRLTALPMSPSAVWTLLDEAGLTR</sequence>
<proteinExistence type="predicted"/>
<dbReference type="SUPFAM" id="SSF56003">
    <property type="entry name" value="Molybdenum cofactor-binding domain"/>
    <property type="match status" value="1"/>
</dbReference>